<protein>
    <recommendedName>
        <fullName evidence="1">GH18 domain-containing protein</fullName>
    </recommendedName>
</protein>
<dbReference type="InterPro" id="IPR001223">
    <property type="entry name" value="Glyco_hydro18_cat"/>
</dbReference>
<name>A0A3P7IR65_STRVU</name>
<dbReference type="Proteomes" id="UP000270094">
    <property type="component" value="Unassembled WGS sequence"/>
</dbReference>
<dbReference type="GO" id="GO:0005975">
    <property type="term" value="P:carbohydrate metabolic process"/>
    <property type="evidence" value="ECO:0007669"/>
    <property type="project" value="InterPro"/>
</dbReference>
<gene>
    <name evidence="2" type="ORF">SVUK_LOCUS5331</name>
</gene>
<dbReference type="OrthoDB" id="5873810at2759"/>
<reference evidence="2 3" key="1">
    <citation type="submission" date="2018-11" db="EMBL/GenBank/DDBJ databases">
        <authorList>
            <consortium name="Pathogen Informatics"/>
        </authorList>
    </citation>
    <scope>NUCLEOTIDE SEQUENCE [LARGE SCALE GENOMIC DNA]</scope>
</reference>
<sequence>MFAGKDILDSRMTVESFVRDWASRGISRKSDSNRDKKRLFMLNLMLVAIPTEYEEQGESWYYQLPQYPRQPNFSLKDAVPSHSSDCQRCRRRSLQLSLCLKPKLICQLLEDNGTDWHWQWLDDVGVPVLIRGTEFVAYDNEKSATIKATWSSHNNLAGLAIYGLPYDNPEGECPDRPFPILQSIVDAQVYIVT</sequence>
<keyword evidence="3" id="KW-1185">Reference proteome</keyword>
<evidence type="ECO:0000313" key="3">
    <source>
        <dbReference type="Proteomes" id="UP000270094"/>
    </source>
</evidence>
<dbReference type="AlphaFoldDB" id="A0A3P7IR65"/>
<feature type="domain" description="GH18" evidence="1">
    <location>
        <begin position="1"/>
        <end position="191"/>
    </location>
</feature>
<dbReference type="EMBL" id="UYYB01015645">
    <property type="protein sequence ID" value="VDM70333.1"/>
    <property type="molecule type" value="Genomic_DNA"/>
</dbReference>
<organism evidence="2 3">
    <name type="scientific">Strongylus vulgaris</name>
    <name type="common">Blood worm</name>
    <dbReference type="NCBI Taxonomy" id="40348"/>
    <lineage>
        <taxon>Eukaryota</taxon>
        <taxon>Metazoa</taxon>
        <taxon>Ecdysozoa</taxon>
        <taxon>Nematoda</taxon>
        <taxon>Chromadorea</taxon>
        <taxon>Rhabditida</taxon>
        <taxon>Rhabditina</taxon>
        <taxon>Rhabditomorpha</taxon>
        <taxon>Strongyloidea</taxon>
        <taxon>Strongylidae</taxon>
        <taxon>Strongylus</taxon>
    </lineage>
</organism>
<dbReference type="InterPro" id="IPR017853">
    <property type="entry name" value="GH"/>
</dbReference>
<dbReference type="SUPFAM" id="SSF51445">
    <property type="entry name" value="(Trans)glycosidases"/>
    <property type="match status" value="1"/>
</dbReference>
<accession>A0A3P7IR65</accession>
<proteinExistence type="predicted"/>
<dbReference type="PROSITE" id="PS51910">
    <property type="entry name" value="GH18_2"/>
    <property type="match status" value="1"/>
</dbReference>
<evidence type="ECO:0000313" key="2">
    <source>
        <dbReference type="EMBL" id="VDM70333.1"/>
    </source>
</evidence>
<dbReference type="Gene3D" id="3.20.20.80">
    <property type="entry name" value="Glycosidases"/>
    <property type="match status" value="1"/>
</dbReference>
<evidence type="ECO:0000259" key="1">
    <source>
        <dbReference type="PROSITE" id="PS51910"/>
    </source>
</evidence>